<protein>
    <submittedName>
        <fullName evidence="2">Uncharacterized protein</fullName>
    </submittedName>
</protein>
<reference evidence="2" key="1">
    <citation type="submission" date="2023-06" db="EMBL/GenBank/DDBJ databases">
        <authorList>
            <person name="Kurt Z."/>
        </authorList>
    </citation>
    <scope>NUCLEOTIDE SEQUENCE</scope>
</reference>
<keyword evidence="4" id="KW-1185">Reference proteome</keyword>
<evidence type="ECO:0000313" key="4">
    <source>
        <dbReference type="Proteomes" id="UP001642409"/>
    </source>
</evidence>
<dbReference type="EMBL" id="CAXDID020000448">
    <property type="protein sequence ID" value="CAL6092848.1"/>
    <property type="molecule type" value="Genomic_DNA"/>
</dbReference>
<dbReference type="AlphaFoldDB" id="A0AA86N6B0"/>
<feature type="compositionally biased region" description="Basic and acidic residues" evidence="1">
    <location>
        <begin position="633"/>
        <end position="645"/>
    </location>
</feature>
<sequence>MNYISSLLKSPFEKLFGLSNLKVDKDPFVSDPNSQTIQYRFNGTYENKSINIILLNNTETMKKLVLSKHNSFLPLIQFKSSEFTYQTSNEKINGNFLCLVVPSYSPVMYSKLEYIDCLQLLRAGAEFLHFLYDTLELQLSQVDLQTLSFIPASSDYVFTGFDQVTTSGIKSSKAIQQLISVVNSKQEHQFENIAQKPQNYLTSSTFNDPVFKIITEIDDISKLKDPLYIKQLLEAVSQLSMESLFSCLLQKLIKTAQTQPTIIPEVYPVFIKSCNLCLEKQKAHLIQKHFNSTFDFICQSVKLDQKLYIRYFIQLKNIQFMTESAANNFAQIGFQFIMKNAQNATEMPQILDYFIQLIQKNTVLLCRTLDLNQVLNHFANQISAFSATPSLLISWNAYLSISNLLRFNFELKQKCATYNELSSDTFIGITPASVWKSKLPDAIANSINSGNYDFVQAVYLLNLILPENLNQLKEFKVENHVIGQMIASLNSVRCLHLGVLSTNQKQRDMVREVIQKLWGLGYQLQQELEMKMVSESQAQSKQEQKPIKEVKNEPVKKQQPKKETKEEPKNEIIEEKTKTQNKQKINEDVKWFDQKDSDEEWAPAQKEIPTKKRGAQKVQQKTEWEDSEDEEEKQSKNAKETKAKDEDSDEEYTVKPKTQQQQQKEPRKQTQITKTKALEDSDEEFTVKPKITKKSQPIKADSDDEFDTKLIKAKPKVDTDSDEEFSPKQKPSKQQKEAENPQEVKKSCAIKQTEITKQKEPTEDSDEEFNPKPKQIQQNLVKNETKKLPIKQTIEDEDSDEEFNAKSIQKQQEVKTIPKTEQTIKQTKEQDDSDSDFTVKQKIQVKQQDSDSDTDFKPKVKENSDDEFDKKQQQNEVKKVVKRVVKRK</sequence>
<comment type="caution">
    <text evidence="2">The sequence shown here is derived from an EMBL/GenBank/DDBJ whole genome shotgun (WGS) entry which is preliminary data.</text>
</comment>
<accession>A0AA86N6B0</accession>
<feature type="compositionally biased region" description="Basic and acidic residues" evidence="1">
    <location>
        <begin position="854"/>
        <end position="879"/>
    </location>
</feature>
<dbReference type="EMBL" id="CATOUU010000029">
    <property type="protein sequence ID" value="CAI9913640.1"/>
    <property type="molecule type" value="Genomic_DNA"/>
</dbReference>
<evidence type="ECO:0000313" key="2">
    <source>
        <dbReference type="EMBL" id="CAI9913640.1"/>
    </source>
</evidence>
<evidence type="ECO:0000256" key="1">
    <source>
        <dbReference type="SAM" id="MobiDB-lite"/>
    </source>
</evidence>
<evidence type="ECO:0000313" key="3">
    <source>
        <dbReference type="EMBL" id="CAL6092848.1"/>
    </source>
</evidence>
<name>A0AA86N6B0_9EUKA</name>
<feature type="compositionally biased region" description="Basic and acidic residues" evidence="1">
    <location>
        <begin position="707"/>
        <end position="719"/>
    </location>
</feature>
<reference evidence="3 4" key="2">
    <citation type="submission" date="2024-07" db="EMBL/GenBank/DDBJ databases">
        <authorList>
            <person name="Akdeniz Z."/>
        </authorList>
    </citation>
    <scope>NUCLEOTIDE SEQUENCE [LARGE SCALE GENOMIC DNA]</scope>
</reference>
<feature type="compositionally biased region" description="Basic and acidic residues" evidence="1">
    <location>
        <begin position="734"/>
        <end position="746"/>
    </location>
</feature>
<feature type="compositionally biased region" description="Basic and acidic residues" evidence="1">
    <location>
        <begin position="542"/>
        <end position="595"/>
    </location>
</feature>
<dbReference type="Proteomes" id="UP001642409">
    <property type="component" value="Unassembled WGS sequence"/>
</dbReference>
<organism evidence="2">
    <name type="scientific">Hexamita inflata</name>
    <dbReference type="NCBI Taxonomy" id="28002"/>
    <lineage>
        <taxon>Eukaryota</taxon>
        <taxon>Metamonada</taxon>
        <taxon>Diplomonadida</taxon>
        <taxon>Hexamitidae</taxon>
        <taxon>Hexamitinae</taxon>
        <taxon>Hexamita</taxon>
    </lineage>
</organism>
<proteinExistence type="predicted"/>
<feature type="region of interest" description="Disordered" evidence="1">
    <location>
        <begin position="535"/>
        <end position="888"/>
    </location>
</feature>
<gene>
    <name evidence="2" type="ORF">HINF_LOCUS1285</name>
    <name evidence="3" type="ORF">HINF_LOCUS66470</name>
</gene>